<dbReference type="EMBL" id="QEAN01000214">
    <property type="protein sequence ID" value="TPX42975.1"/>
    <property type="molecule type" value="Genomic_DNA"/>
</dbReference>
<organism evidence="1 2">
    <name type="scientific">Synchytrium endobioticum</name>
    <dbReference type="NCBI Taxonomy" id="286115"/>
    <lineage>
        <taxon>Eukaryota</taxon>
        <taxon>Fungi</taxon>
        <taxon>Fungi incertae sedis</taxon>
        <taxon>Chytridiomycota</taxon>
        <taxon>Chytridiomycota incertae sedis</taxon>
        <taxon>Chytridiomycetes</taxon>
        <taxon>Synchytriales</taxon>
        <taxon>Synchytriaceae</taxon>
        <taxon>Synchytrium</taxon>
    </lineage>
</organism>
<name>A0A507CV28_9FUNG</name>
<dbReference type="AlphaFoldDB" id="A0A507CV28"/>
<gene>
    <name evidence="1" type="ORF">SeMB42_g04913</name>
</gene>
<keyword evidence="2" id="KW-1185">Reference proteome</keyword>
<dbReference type="VEuPathDB" id="FungiDB:SeMB42_g04913"/>
<proteinExistence type="predicted"/>
<dbReference type="Proteomes" id="UP000317494">
    <property type="component" value="Unassembled WGS sequence"/>
</dbReference>
<evidence type="ECO:0000313" key="1">
    <source>
        <dbReference type="EMBL" id="TPX42975.1"/>
    </source>
</evidence>
<accession>A0A507CV28</accession>
<protein>
    <submittedName>
        <fullName evidence="1">Uncharacterized protein</fullName>
    </submittedName>
</protein>
<sequence>MTRWYDSRLGYESGSFLFVGRMRWGGPHLEKAIDLHTSTRPALIDRLPKSQWDSGYSVCLLYRRQQIPSRFVVWLGCNDLSVEEAPIGEGLEAGLGKRRVHYQVLYLSNLGRVLLLWSSYDQVV</sequence>
<comment type="caution">
    <text evidence="1">The sequence shown here is derived from an EMBL/GenBank/DDBJ whole genome shotgun (WGS) entry which is preliminary data.</text>
</comment>
<reference evidence="1 2" key="1">
    <citation type="journal article" date="2019" name="Sci. Rep.">
        <title>Comparative genomics of chytrid fungi reveal insights into the obligate biotrophic and pathogenic lifestyle of Synchytrium endobioticum.</title>
        <authorList>
            <person name="van de Vossenberg B.T.L.H."/>
            <person name="Warris S."/>
            <person name="Nguyen H.D.T."/>
            <person name="van Gent-Pelzer M.P.E."/>
            <person name="Joly D.L."/>
            <person name="van de Geest H.C."/>
            <person name="Bonants P.J.M."/>
            <person name="Smith D.S."/>
            <person name="Levesque C.A."/>
            <person name="van der Lee T.A.J."/>
        </authorList>
    </citation>
    <scope>NUCLEOTIDE SEQUENCE [LARGE SCALE GENOMIC DNA]</scope>
    <source>
        <strain evidence="1 2">MB42</strain>
    </source>
</reference>
<evidence type="ECO:0000313" key="2">
    <source>
        <dbReference type="Proteomes" id="UP000317494"/>
    </source>
</evidence>